<reference evidence="1 2" key="1">
    <citation type="journal article" date="2013" name="Mar. Genomics">
        <title>Expression of sulfatases in Rhodopirellula baltica and the diversity of sulfatases in the genus Rhodopirellula.</title>
        <authorList>
            <person name="Wegner C.E."/>
            <person name="Richter-Heitmann T."/>
            <person name="Klindworth A."/>
            <person name="Klockow C."/>
            <person name="Richter M."/>
            <person name="Achstetter T."/>
            <person name="Glockner F.O."/>
            <person name="Harder J."/>
        </authorList>
    </citation>
    <scope>NUCLEOTIDE SEQUENCE [LARGE SCALE GENOMIC DNA]</scope>
    <source>
        <strain evidence="1 2">SH398</strain>
    </source>
</reference>
<proteinExistence type="predicted"/>
<dbReference type="STRING" id="1263868.RESH_00314"/>
<dbReference type="Proteomes" id="UP000011996">
    <property type="component" value="Unassembled WGS sequence"/>
</dbReference>
<gene>
    <name evidence="1" type="ORF">RESH_00314</name>
</gene>
<comment type="caution">
    <text evidence="1">The sequence shown here is derived from an EMBL/GenBank/DDBJ whole genome shotgun (WGS) entry which is preliminary data.</text>
</comment>
<evidence type="ECO:0000313" key="1">
    <source>
        <dbReference type="EMBL" id="EMI29206.1"/>
    </source>
</evidence>
<organism evidence="1 2">
    <name type="scientific">Rhodopirellula europaea SH398</name>
    <dbReference type="NCBI Taxonomy" id="1263868"/>
    <lineage>
        <taxon>Bacteria</taxon>
        <taxon>Pseudomonadati</taxon>
        <taxon>Planctomycetota</taxon>
        <taxon>Planctomycetia</taxon>
        <taxon>Pirellulales</taxon>
        <taxon>Pirellulaceae</taxon>
        <taxon>Rhodopirellula</taxon>
    </lineage>
</organism>
<dbReference type="PATRIC" id="fig|1263868.3.peg.341"/>
<dbReference type="EMBL" id="ANOF01000008">
    <property type="protein sequence ID" value="EMI29206.1"/>
    <property type="molecule type" value="Genomic_DNA"/>
</dbReference>
<protein>
    <submittedName>
        <fullName evidence="1">Uncharacterized protein</fullName>
    </submittedName>
</protein>
<sequence length="43" mass="4914">MLGRNRRQTFLIRLTLHTLNRQSACIPSLIVFAQSMESPALND</sequence>
<accession>M5SCI5</accession>
<name>M5SCI5_9BACT</name>
<dbReference type="AlphaFoldDB" id="M5SCI5"/>
<evidence type="ECO:0000313" key="2">
    <source>
        <dbReference type="Proteomes" id="UP000011996"/>
    </source>
</evidence>